<dbReference type="InterPro" id="IPR003711">
    <property type="entry name" value="CarD-like/TRCF_RID"/>
</dbReference>
<dbReference type="GO" id="GO:0009303">
    <property type="term" value="P:rRNA transcription"/>
    <property type="evidence" value="ECO:0007669"/>
    <property type="project" value="TreeGrafter"/>
</dbReference>
<sequence length="164" mass="17877">MQVEIGDTVVYPHHGAATVTAVKTRMIKGTEAAYVSLRVHSNDLMIELPVAKFDDVGVRDVINAAGVEGVYAVLRADVPEDLSNWSRRYKANQEKLVSGDVVRAAEVVRDLWRRDVIRGVSTGEKAMLIKARHIVESELALALNCTQDKAAAVVTGVLEENLPS</sequence>
<dbReference type="Pfam" id="PF21095">
    <property type="entry name" value="CarD_C"/>
    <property type="match status" value="1"/>
</dbReference>
<dbReference type="PANTHER" id="PTHR38447">
    <property type="entry name" value="TRANSCRIPTION FACTOR YDEB-RELATED"/>
    <property type="match status" value="1"/>
</dbReference>
<reference evidence="2" key="1">
    <citation type="submission" date="2024-05" db="EMBL/GenBank/DDBJ databases">
        <title>Herbiconiux sp. A18JL235.</title>
        <authorList>
            <person name="Zhang G."/>
        </authorList>
    </citation>
    <scope>NUCLEOTIDE SEQUENCE</scope>
    <source>
        <strain evidence="2">A18JL235</strain>
        <plasmid evidence="2">unnamed2</plasmid>
    </source>
</reference>
<evidence type="ECO:0000313" key="2">
    <source>
        <dbReference type="EMBL" id="XDI07615.1"/>
    </source>
</evidence>
<dbReference type="InterPro" id="IPR036101">
    <property type="entry name" value="CarD-like/TRCF_RID_sf"/>
</dbReference>
<proteinExistence type="predicted"/>
<gene>
    <name evidence="2" type="ORF">ABFY20_20100</name>
</gene>
<protein>
    <submittedName>
        <fullName evidence="2">CarD family transcriptional regulator</fullName>
    </submittedName>
</protein>
<evidence type="ECO:0000259" key="1">
    <source>
        <dbReference type="SMART" id="SM01058"/>
    </source>
</evidence>
<name>A0AB39BM72_9MICO</name>
<dbReference type="SMART" id="SM01058">
    <property type="entry name" value="CarD_TRCF"/>
    <property type="match status" value="1"/>
</dbReference>
<dbReference type="SUPFAM" id="SSF141259">
    <property type="entry name" value="CarD-like"/>
    <property type="match status" value="1"/>
</dbReference>
<feature type="domain" description="CarD-like/TRCF RNAP-interacting" evidence="1">
    <location>
        <begin position="2"/>
        <end position="112"/>
    </location>
</feature>
<dbReference type="Pfam" id="PF02559">
    <property type="entry name" value="CarD_TRCF_RID"/>
    <property type="match status" value="1"/>
</dbReference>
<dbReference type="Gene3D" id="1.20.58.1290">
    <property type="entry name" value="CarD-like, C-terminal domain"/>
    <property type="match status" value="1"/>
</dbReference>
<dbReference type="RefSeq" id="WP_368499980.1">
    <property type="nucleotide sequence ID" value="NZ_CP162513.1"/>
</dbReference>
<dbReference type="AlphaFoldDB" id="A0AB39BM72"/>
<dbReference type="PANTHER" id="PTHR38447:SF1">
    <property type="entry name" value="RNA POLYMERASE-BINDING TRANSCRIPTION FACTOR CARD"/>
    <property type="match status" value="1"/>
</dbReference>
<organism evidence="2">
    <name type="scientific">Herbiconiux sp. A18JL235</name>
    <dbReference type="NCBI Taxonomy" id="3152363"/>
    <lineage>
        <taxon>Bacteria</taxon>
        <taxon>Bacillati</taxon>
        <taxon>Actinomycetota</taxon>
        <taxon>Actinomycetes</taxon>
        <taxon>Micrococcales</taxon>
        <taxon>Microbacteriaceae</taxon>
        <taxon>Herbiconiux</taxon>
    </lineage>
</organism>
<dbReference type="EMBL" id="CP162513">
    <property type="protein sequence ID" value="XDI07615.1"/>
    <property type="molecule type" value="Genomic_DNA"/>
</dbReference>
<dbReference type="InterPro" id="IPR052531">
    <property type="entry name" value="CarD-like_regulator"/>
</dbReference>
<dbReference type="Gene3D" id="2.40.10.170">
    <property type="match status" value="1"/>
</dbReference>
<keyword evidence="2" id="KW-0614">Plasmid</keyword>
<accession>A0AB39BM72</accession>
<dbReference type="InterPro" id="IPR048792">
    <property type="entry name" value="CarD_C"/>
</dbReference>
<geneLocation type="plasmid" evidence="2">
    <name>unnamed2</name>
</geneLocation>
<dbReference type="InterPro" id="IPR042215">
    <property type="entry name" value="CarD-like_C"/>
</dbReference>